<dbReference type="Pfam" id="PF00588">
    <property type="entry name" value="SpoU_methylase"/>
    <property type="match status" value="1"/>
</dbReference>
<dbReference type="InterPro" id="IPR001537">
    <property type="entry name" value="SpoU_MeTrfase"/>
</dbReference>
<evidence type="ECO:0000313" key="6">
    <source>
        <dbReference type="EMBL" id="CVK16038.1"/>
    </source>
</evidence>
<protein>
    <submittedName>
        <fullName evidence="6">RNA methyltransferase, TrmH family</fullName>
    </submittedName>
</protein>
<evidence type="ECO:0000256" key="1">
    <source>
        <dbReference type="ARBA" id="ARBA00007228"/>
    </source>
</evidence>
<evidence type="ECO:0000313" key="7">
    <source>
        <dbReference type="Proteomes" id="UP000182761"/>
    </source>
</evidence>
<dbReference type="CDD" id="cd18109">
    <property type="entry name" value="SpoU-like_RNA-MTase"/>
    <property type="match status" value="1"/>
</dbReference>
<sequence length="245" mass="27432">MLSASKIKLIQSLSKKKYRQKYNLFVVEGIKSIKEFSFSKFSIKSIYSTIPIPFLNENQYQIINFEDLKKISFLTTPHDALALLEIPSNNINSFKGIQLVLDEIQDPGNLGTIIRLADWYGIKQIICSKGTTDAYNPKAVQSAMGSLSRVNIVYTDIHGVLANSKIPVLGTDMKGENLYTTELPENFYILMGNEGNGVSKEIKSLCTQILTIPRFGSEQKAESLNVAMSTGIILSEFYSRIEKLK</sequence>
<evidence type="ECO:0000259" key="4">
    <source>
        <dbReference type="Pfam" id="PF00588"/>
    </source>
</evidence>
<feature type="domain" description="tRNA/rRNA methyltransferase SpoU type" evidence="4">
    <location>
        <begin position="97"/>
        <end position="234"/>
    </location>
</feature>
<organism evidence="6 7">
    <name type="scientific">Apibacter mensalis</name>
    <dbReference type="NCBI Taxonomy" id="1586267"/>
    <lineage>
        <taxon>Bacteria</taxon>
        <taxon>Pseudomonadati</taxon>
        <taxon>Bacteroidota</taxon>
        <taxon>Flavobacteriia</taxon>
        <taxon>Flavobacteriales</taxon>
        <taxon>Weeksellaceae</taxon>
        <taxon>Apibacter</taxon>
    </lineage>
</organism>
<dbReference type="InterPro" id="IPR029028">
    <property type="entry name" value="Alpha/beta_knot_MTases"/>
</dbReference>
<reference evidence="6 7" key="1">
    <citation type="submission" date="2016-01" db="EMBL/GenBank/DDBJ databases">
        <authorList>
            <person name="McClelland M."/>
            <person name="Jain A."/>
            <person name="Saraogi P."/>
            <person name="Mendelson R."/>
            <person name="Westerman R."/>
            <person name="SanMiguel P."/>
            <person name="Csonka L."/>
        </authorList>
    </citation>
    <scope>NUCLEOTIDE SEQUENCE [LARGE SCALE GENOMIC DNA]</scope>
    <source>
        <strain evidence="6 7">R-53146</strain>
    </source>
</reference>
<dbReference type="GO" id="GO:0008173">
    <property type="term" value="F:RNA methyltransferase activity"/>
    <property type="evidence" value="ECO:0007669"/>
    <property type="project" value="InterPro"/>
</dbReference>
<dbReference type="AlphaFoldDB" id="A0A0X3AQ94"/>
<dbReference type="EMBL" id="FCOR01000004">
    <property type="protein sequence ID" value="CVK16038.1"/>
    <property type="molecule type" value="Genomic_DNA"/>
</dbReference>
<evidence type="ECO:0000259" key="5">
    <source>
        <dbReference type="Pfam" id="PF22435"/>
    </source>
</evidence>
<dbReference type="PANTHER" id="PTHR43191:SF2">
    <property type="entry name" value="RRNA METHYLTRANSFERASE 3, MITOCHONDRIAL"/>
    <property type="match status" value="1"/>
</dbReference>
<dbReference type="InterPro" id="IPR053888">
    <property type="entry name" value="MRM3-like_sub_bind"/>
</dbReference>
<dbReference type="GO" id="GO:0003723">
    <property type="term" value="F:RNA binding"/>
    <property type="evidence" value="ECO:0007669"/>
    <property type="project" value="InterPro"/>
</dbReference>
<dbReference type="PANTHER" id="PTHR43191">
    <property type="entry name" value="RRNA METHYLTRANSFERASE 3"/>
    <property type="match status" value="1"/>
</dbReference>
<dbReference type="RefSeq" id="WP_055425262.1">
    <property type="nucleotide sequence ID" value="NZ_FCOR01000004.1"/>
</dbReference>
<dbReference type="Pfam" id="PF22435">
    <property type="entry name" value="MRM3-like_sub_bind"/>
    <property type="match status" value="1"/>
</dbReference>
<evidence type="ECO:0000256" key="3">
    <source>
        <dbReference type="ARBA" id="ARBA00022679"/>
    </source>
</evidence>
<accession>A0A0X3AQ94</accession>
<evidence type="ECO:0000256" key="2">
    <source>
        <dbReference type="ARBA" id="ARBA00022603"/>
    </source>
</evidence>
<dbReference type="Gene3D" id="3.40.1280.10">
    <property type="match status" value="1"/>
</dbReference>
<dbReference type="InterPro" id="IPR029026">
    <property type="entry name" value="tRNA_m1G_MTases_N"/>
</dbReference>
<gene>
    <name evidence="6" type="ORF">Ga0061079_104157</name>
</gene>
<dbReference type="Proteomes" id="UP000182761">
    <property type="component" value="Unassembled WGS sequence"/>
</dbReference>
<proteinExistence type="inferred from homology"/>
<dbReference type="SUPFAM" id="SSF75217">
    <property type="entry name" value="alpha/beta knot"/>
    <property type="match status" value="1"/>
</dbReference>
<comment type="similarity">
    <text evidence="1">Belongs to the class IV-like SAM-binding methyltransferase superfamily. RNA methyltransferase TrmH family.</text>
</comment>
<dbReference type="Gene3D" id="3.30.1330.30">
    <property type="match status" value="1"/>
</dbReference>
<keyword evidence="7" id="KW-1185">Reference proteome</keyword>
<dbReference type="SUPFAM" id="SSF55315">
    <property type="entry name" value="L30e-like"/>
    <property type="match status" value="1"/>
</dbReference>
<feature type="domain" description="MRM3-like substrate binding" evidence="5">
    <location>
        <begin position="5"/>
        <end position="82"/>
    </location>
</feature>
<keyword evidence="3 6" id="KW-0808">Transferase</keyword>
<dbReference type="GO" id="GO:0006396">
    <property type="term" value="P:RNA processing"/>
    <property type="evidence" value="ECO:0007669"/>
    <property type="project" value="InterPro"/>
</dbReference>
<name>A0A0X3AQ94_9FLAO</name>
<dbReference type="OrthoDB" id="9785673at2"/>
<dbReference type="InterPro" id="IPR051259">
    <property type="entry name" value="rRNA_Methyltransferase"/>
</dbReference>
<dbReference type="InterPro" id="IPR029064">
    <property type="entry name" value="Ribosomal_eL30-like_sf"/>
</dbReference>
<dbReference type="STRING" id="1586267.GCA_001418685_00876"/>
<dbReference type="GO" id="GO:0032259">
    <property type="term" value="P:methylation"/>
    <property type="evidence" value="ECO:0007669"/>
    <property type="project" value="UniProtKB-KW"/>
</dbReference>
<keyword evidence="2 6" id="KW-0489">Methyltransferase</keyword>